<gene>
    <name evidence="3" type="ORF">ACFOW8_21345</name>
</gene>
<evidence type="ECO:0000256" key="1">
    <source>
        <dbReference type="SAM" id="SignalP"/>
    </source>
</evidence>
<dbReference type="RefSeq" id="WP_378552895.1">
    <property type="nucleotide sequence ID" value="NZ_JBHSBA010000014.1"/>
</dbReference>
<keyword evidence="4" id="KW-1185">Reference proteome</keyword>
<evidence type="ECO:0000313" key="3">
    <source>
        <dbReference type="EMBL" id="MFC4127478.1"/>
    </source>
</evidence>
<dbReference type="Proteomes" id="UP001595767">
    <property type="component" value="Unassembled WGS sequence"/>
</dbReference>
<dbReference type="InterPro" id="IPR022742">
    <property type="entry name" value="Hydrolase_4"/>
</dbReference>
<keyword evidence="1" id="KW-0732">Signal</keyword>
<evidence type="ECO:0000313" key="4">
    <source>
        <dbReference type="Proteomes" id="UP001595767"/>
    </source>
</evidence>
<feature type="signal peptide" evidence="1">
    <location>
        <begin position="1"/>
        <end position="25"/>
    </location>
</feature>
<comment type="caution">
    <text evidence="3">The sequence shown here is derived from an EMBL/GenBank/DDBJ whole genome shotgun (WGS) entry which is preliminary data.</text>
</comment>
<dbReference type="Gene3D" id="3.40.50.1820">
    <property type="entry name" value="alpha/beta hydrolase"/>
    <property type="match status" value="2"/>
</dbReference>
<feature type="chain" id="PRO_5047224724" evidence="1">
    <location>
        <begin position="26"/>
        <end position="403"/>
    </location>
</feature>
<dbReference type="InterPro" id="IPR005152">
    <property type="entry name" value="Lipase_secreted"/>
</dbReference>
<organism evidence="3 4">
    <name type="scientific">Nocardia rhizosphaerae</name>
    <dbReference type="NCBI Taxonomy" id="1691571"/>
    <lineage>
        <taxon>Bacteria</taxon>
        <taxon>Bacillati</taxon>
        <taxon>Actinomycetota</taxon>
        <taxon>Actinomycetes</taxon>
        <taxon>Mycobacteriales</taxon>
        <taxon>Nocardiaceae</taxon>
        <taxon>Nocardia</taxon>
    </lineage>
</organism>
<dbReference type="EMBL" id="JBHSBA010000014">
    <property type="protein sequence ID" value="MFC4127478.1"/>
    <property type="molecule type" value="Genomic_DNA"/>
</dbReference>
<sequence>MRTGILRAVAAAVVACSALVTTSCAGDTADAAGVALGTPQSDFYAPPAEAVPGRHGSVIRTRALTGVPTVRGASNHLVLYRSVDARNTPVAVSGTLAVPAGAPPEGGWPLVVWGPGTSGVADDCAPSRTGGSSPSADDQARWVAAGYAVAKTDYQGLGTPGPHGYLIGDTEQRAMADLATAAREVDASVGTRWVAMGHSQGGHAALFAAGAAAAWTPESPLLGAVALAPVSHIGEQVRMAKWTVGNPLGKLGAGDIGSFVPLLVRGAQTVTELDPGRFLTGRAVELLPSADTECAAALRDSSRWGGLSPREVFTSDGDLSELLRVLDDNDPSGVRFTVPVLVLQGRDDLTVPLTSTDAMVAEQQLRGQTVDYRKFDDTDHSAIIGASFTDALGWVDTRFGITR</sequence>
<name>A0ABV8LAE7_9NOCA</name>
<dbReference type="PANTHER" id="PTHR34853">
    <property type="match status" value="1"/>
</dbReference>
<reference evidence="4" key="1">
    <citation type="journal article" date="2019" name="Int. J. Syst. Evol. Microbiol.">
        <title>The Global Catalogue of Microorganisms (GCM) 10K type strain sequencing project: providing services to taxonomists for standard genome sequencing and annotation.</title>
        <authorList>
            <consortium name="The Broad Institute Genomics Platform"/>
            <consortium name="The Broad Institute Genome Sequencing Center for Infectious Disease"/>
            <person name="Wu L."/>
            <person name="Ma J."/>
        </authorList>
    </citation>
    <scope>NUCLEOTIDE SEQUENCE [LARGE SCALE GENOMIC DNA]</scope>
    <source>
        <strain evidence="4">CGMCC 4.7204</strain>
    </source>
</reference>
<evidence type="ECO:0000259" key="2">
    <source>
        <dbReference type="Pfam" id="PF12146"/>
    </source>
</evidence>
<proteinExistence type="predicted"/>
<dbReference type="PANTHER" id="PTHR34853:SF1">
    <property type="entry name" value="LIPASE 5"/>
    <property type="match status" value="1"/>
</dbReference>
<protein>
    <submittedName>
        <fullName evidence="3">Lipase family protein</fullName>
    </submittedName>
</protein>
<feature type="domain" description="Serine aminopeptidase S33" evidence="2">
    <location>
        <begin position="140"/>
        <end position="369"/>
    </location>
</feature>
<dbReference type="SUPFAM" id="SSF53474">
    <property type="entry name" value="alpha/beta-Hydrolases"/>
    <property type="match status" value="1"/>
</dbReference>
<dbReference type="PIRSF" id="PIRSF029171">
    <property type="entry name" value="Esterase_LipA"/>
    <property type="match status" value="1"/>
</dbReference>
<dbReference type="PROSITE" id="PS51257">
    <property type="entry name" value="PROKAR_LIPOPROTEIN"/>
    <property type="match status" value="1"/>
</dbReference>
<dbReference type="InterPro" id="IPR029058">
    <property type="entry name" value="AB_hydrolase_fold"/>
</dbReference>
<accession>A0ABV8LAE7</accession>
<dbReference type="Pfam" id="PF12146">
    <property type="entry name" value="Hydrolase_4"/>
    <property type="match status" value="1"/>
</dbReference>